<name>A0AAJ0LEE2_LATCU</name>
<dbReference type="GO" id="GO:0047355">
    <property type="term" value="F:CDP-glycerol glycerophosphotransferase activity"/>
    <property type="evidence" value="ECO:0007669"/>
    <property type="project" value="InterPro"/>
</dbReference>
<evidence type="ECO:0000256" key="4">
    <source>
        <dbReference type="ARBA" id="ARBA00022679"/>
    </source>
</evidence>
<gene>
    <name evidence="7" type="ORF">FC08_GL001039</name>
</gene>
<dbReference type="EMBL" id="AZDL01000039">
    <property type="protein sequence ID" value="KRK91896.1"/>
    <property type="molecule type" value="Genomic_DNA"/>
</dbReference>
<dbReference type="GO" id="GO:0005886">
    <property type="term" value="C:plasma membrane"/>
    <property type="evidence" value="ECO:0007669"/>
    <property type="project" value="UniProtKB-SubCell"/>
</dbReference>
<comment type="similarity">
    <text evidence="2">Belongs to the CDP-glycerol glycerophosphotransferase family.</text>
</comment>
<evidence type="ECO:0000256" key="1">
    <source>
        <dbReference type="ARBA" id="ARBA00004202"/>
    </source>
</evidence>
<evidence type="ECO:0000256" key="6">
    <source>
        <dbReference type="ARBA" id="ARBA00023136"/>
    </source>
</evidence>
<comment type="caution">
    <text evidence="7">The sequence shown here is derived from an EMBL/GenBank/DDBJ whole genome shotgun (WGS) entry which is preliminary data.</text>
</comment>
<keyword evidence="5" id="KW-0777">Teichoic acid biosynthesis</keyword>
<keyword evidence="4" id="KW-0808">Transferase</keyword>
<accession>A0AAJ0LEE2</accession>
<evidence type="ECO:0000313" key="8">
    <source>
        <dbReference type="Proteomes" id="UP000050828"/>
    </source>
</evidence>
<keyword evidence="3" id="KW-1003">Cell membrane</keyword>
<dbReference type="Gene3D" id="3.40.50.11820">
    <property type="match status" value="1"/>
</dbReference>
<dbReference type="InterPro" id="IPR043148">
    <property type="entry name" value="TagF_C"/>
</dbReference>
<keyword evidence="6" id="KW-0472">Membrane</keyword>
<dbReference type="Proteomes" id="UP000050828">
    <property type="component" value="Unassembled WGS sequence"/>
</dbReference>
<protein>
    <submittedName>
        <fullName evidence="7">Teichoic acid biosynthesis protein</fullName>
    </submittedName>
</protein>
<dbReference type="PANTHER" id="PTHR37316">
    <property type="entry name" value="TEICHOIC ACID GLYCEROL-PHOSPHATE PRIMASE"/>
    <property type="match status" value="1"/>
</dbReference>
<dbReference type="PANTHER" id="PTHR37316:SF3">
    <property type="entry name" value="TEICHOIC ACID GLYCEROL-PHOSPHATE TRANSFERASE"/>
    <property type="match status" value="1"/>
</dbReference>
<evidence type="ECO:0000256" key="2">
    <source>
        <dbReference type="ARBA" id="ARBA00010488"/>
    </source>
</evidence>
<comment type="subcellular location">
    <subcellularLocation>
        <location evidence="1">Cell membrane</location>
        <topology evidence="1">Peripheral membrane protein</topology>
    </subcellularLocation>
</comment>
<evidence type="ECO:0000256" key="5">
    <source>
        <dbReference type="ARBA" id="ARBA00022944"/>
    </source>
</evidence>
<dbReference type="SUPFAM" id="SSF53756">
    <property type="entry name" value="UDP-Glycosyltransferase/glycogen phosphorylase"/>
    <property type="match status" value="1"/>
</dbReference>
<reference evidence="7 8" key="1">
    <citation type="journal article" date="2015" name="Genome Announc.">
        <title>Expanding the biotechnology potential of lactobacilli through comparative genomics of 213 strains and associated genera.</title>
        <authorList>
            <person name="Sun Z."/>
            <person name="Harris H.M."/>
            <person name="McCann A."/>
            <person name="Guo C."/>
            <person name="Argimon S."/>
            <person name="Zhang W."/>
            <person name="Yang X."/>
            <person name="Jeffery I.B."/>
            <person name="Cooney J.C."/>
            <person name="Kagawa T.F."/>
            <person name="Liu W."/>
            <person name="Song Y."/>
            <person name="Salvetti E."/>
            <person name="Wrobel A."/>
            <person name="Rasinkangas P."/>
            <person name="Parkhill J."/>
            <person name="Rea M.C."/>
            <person name="O'Sullivan O."/>
            <person name="Ritari J."/>
            <person name="Douillard F.P."/>
            <person name="Paul Ross R."/>
            <person name="Yang R."/>
            <person name="Briner A.E."/>
            <person name="Felis G.E."/>
            <person name="de Vos W.M."/>
            <person name="Barrangou R."/>
            <person name="Klaenhammer T.R."/>
            <person name="Caufield P.W."/>
            <person name="Cui Y."/>
            <person name="Zhang H."/>
            <person name="O'Toole P.W."/>
        </authorList>
    </citation>
    <scope>NUCLEOTIDE SEQUENCE [LARGE SCALE GENOMIC DNA]</scope>
    <source>
        <strain evidence="7 8">DSM 20019</strain>
    </source>
</reference>
<evidence type="ECO:0000256" key="3">
    <source>
        <dbReference type="ARBA" id="ARBA00022475"/>
    </source>
</evidence>
<dbReference type="AlphaFoldDB" id="A0AAJ0LEE2"/>
<organism evidence="7 8">
    <name type="scientific">Latilactobacillus curvatus JCM 1096 = DSM 20019</name>
    <dbReference type="NCBI Taxonomy" id="1293592"/>
    <lineage>
        <taxon>Bacteria</taxon>
        <taxon>Bacillati</taxon>
        <taxon>Bacillota</taxon>
        <taxon>Bacilli</taxon>
        <taxon>Lactobacillales</taxon>
        <taxon>Lactobacillaceae</taxon>
        <taxon>Latilactobacillus</taxon>
    </lineage>
</organism>
<proteinExistence type="inferred from homology"/>
<dbReference type="InterPro" id="IPR051612">
    <property type="entry name" value="Teichoic_Acid_Biosynth"/>
</dbReference>
<dbReference type="Pfam" id="PF04464">
    <property type="entry name" value="Glyphos_transf"/>
    <property type="match status" value="1"/>
</dbReference>
<sequence length="395" mass="46287">MVLVLKNKLFTLYIKILSTLLKLIPVKKGRICILNGSGYSGSNGLAMYKYLKEEQDYEDVWLIENFPSSHLPFKVWFKIASAEVILGTHDPYKVSKKQAYIQLWHGVPLKRMGFLAKNIEKSSIEVSHKHWGKTVNYITSSSDTYDTLMSACEGITNDKFIHLGFPRNDFFNIDEAKKTRRRQELERLFEPIIIENKPRILFYLPTFRMEDNNELLSEMLKAGNIFGLSDFDQDDFEAVLERENIIIVAKLHPVEEKKVNTEALNKLKHMKIIDGDWLRGNEHDLYEYLAVTDALITDYSSVYFDYLLMNKPLLFLVNDLQNYNTNRGFLLNPYRTFAPGLVAEDWHTFERALIQVFRVNLQDERNRVKEIIYQDEYLESSASEQIWEQLIQKLI</sequence>
<dbReference type="GO" id="GO:0019350">
    <property type="term" value="P:teichoic acid biosynthetic process"/>
    <property type="evidence" value="ECO:0007669"/>
    <property type="project" value="UniProtKB-KW"/>
</dbReference>
<dbReference type="InterPro" id="IPR007554">
    <property type="entry name" value="Glycerophosphate_synth"/>
</dbReference>
<dbReference type="InterPro" id="IPR043149">
    <property type="entry name" value="TagF_N"/>
</dbReference>
<evidence type="ECO:0000313" key="7">
    <source>
        <dbReference type="EMBL" id="KRK91896.1"/>
    </source>
</evidence>
<dbReference type="Gene3D" id="3.40.50.12580">
    <property type="match status" value="1"/>
</dbReference>